<organism evidence="1">
    <name type="scientific">Bacteroides intestinalis</name>
    <dbReference type="NCBI Taxonomy" id="329854"/>
    <lineage>
        <taxon>Bacteria</taxon>
        <taxon>Pseudomonadati</taxon>
        <taxon>Bacteroidota</taxon>
        <taxon>Bacteroidia</taxon>
        <taxon>Bacteroidales</taxon>
        <taxon>Bacteroidaceae</taxon>
        <taxon>Bacteroides</taxon>
    </lineage>
</organism>
<gene>
    <name evidence="1" type="ORF">HMPREF2531_03710</name>
</gene>
<dbReference type="AlphaFoldDB" id="A0A139L1A5"/>
<sequence>MAFPIGGGVINRVIMTSDSKGFEKLYPRVLNYLKVEKKNKNEEHEISVSIIMHIVRV</sequence>
<evidence type="ECO:0000313" key="2">
    <source>
        <dbReference type="Proteomes" id="UP000070319"/>
    </source>
</evidence>
<dbReference type="PATRIC" id="fig|329854.7.peg.3772"/>
<protein>
    <submittedName>
        <fullName evidence="1">Uncharacterized protein</fullName>
    </submittedName>
</protein>
<proteinExistence type="predicted"/>
<dbReference type="EMBL" id="LTDF01000138">
    <property type="protein sequence ID" value="KXT45211.1"/>
    <property type="molecule type" value="Genomic_DNA"/>
</dbReference>
<reference evidence="1 2" key="1">
    <citation type="submission" date="2016-02" db="EMBL/GenBank/DDBJ databases">
        <authorList>
            <person name="Wen L."/>
            <person name="He K."/>
            <person name="Yang H."/>
        </authorList>
    </citation>
    <scope>NUCLEOTIDE SEQUENCE [LARGE SCALE GENOMIC DNA]</scope>
    <source>
        <strain evidence="1 2">KLE1704</strain>
    </source>
</reference>
<dbReference type="Proteomes" id="UP000070319">
    <property type="component" value="Unassembled WGS sequence"/>
</dbReference>
<comment type="caution">
    <text evidence="1">The sequence shown here is derived from an EMBL/GenBank/DDBJ whole genome shotgun (WGS) entry which is preliminary data.</text>
</comment>
<accession>A0A139L1A5</accession>
<evidence type="ECO:0000313" key="1">
    <source>
        <dbReference type="EMBL" id="KXT45211.1"/>
    </source>
</evidence>
<name>A0A139L1A5_9BACE</name>